<dbReference type="KEGG" id="amv:ACMV_15410"/>
<dbReference type="Proteomes" id="UP000007100">
    <property type="component" value="Chromosome"/>
</dbReference>
<dbReference type="InterPro" id="IPR044005">
    <property type="entry name" value="DZR_2"/>
</dbReference>
<dbReference type="SUPFAM" id="SSF53271">
    <property type="entry name" value="PRTase-like"/>
    <property type="match status" value="1"/>
</dbReference>
<comment type="similarity">
    <text evidence="1">Belongs to the ComF/GntX family.</text>
</comment>
<evidence type="ECO:0000256" key="1">
    <source>
        <dbReference type="ARBA" id="ARBA00008007"/>
    </source>
</evidence>
<dbReference type="PANTHER" id="PTHR47505:SF1">
    <property type="entry name" value="DNA UTILIZATION PROTEIN YHGH"/>
    <property type="match status" value="1"/>
</dbReference>
<keyword evidence="2" id="KW-0328">Glycosyltransferase</keyword>
<protein>
    <submittedName>
        <fullName evidence="2">Putative phosphoribosyltransferase</fullName>
    </submittedName>
</protein>
<dbReference type="HOGENOM" id="CLU_054549_0_0_5"/>
<dbReference type="InterPro" id="IPR051910">
    <property type="entry name" value="ComF/GntX_DNA_util-trans"/>
</dbReference>
<dbReference type="RefSeq" id="WP_013640045.1">
    <property type="nucleotide sequence ID" value="NC_015186.1"/>
</dbReference>
<gene>
    <name evidence="2" type="ordered locus">ACMV_15410</name>
</gene>
<proteinExistence type="inferred from homology"/>
<evidence type="ECO:0000313" key="3">
    <source>
        <dbReference type="Proteomes" id="UP000007100"/>
    </source>
</evidence>
<dbReference type="CDD" id="cd06223">
    <property type="entry name" value="PRTases_typeI"/>
    <property type="match status" value="1"/>
</dbReference>
<organism evidence="2 3">
    <name type="scientific">Acidiphilium multivorum (strain DSM 11245 / JCM 8867 / NBRC 100883 / AIU 301)</name>
    <dbReference type="NCBI Taxonomy" id="926570"/>
    <lineage>
        <taxon>Bacteria</taxon>
        <taxon>Pseudomonadati</taxon>
        <taxon>Pseudomonadota</taxon>
        <taxon>Alphaproteobacteria</taxon>
        <taxon>Acetobacterales</taxon>
        <taxon>Acidocellaceae</taxon>
        <taxon>Acidiphilium</taxon>
    </lineage>
</organism>
<dbReference type="Pfam" id="PF18912">
    <property type="entry name" value="DZR_2"/>
    <property type="match status" value="1"/>
</dbReference>
<accession>F0IYM8</accession>
<dbReference type="OrthoDB" id="9779910at2"/>
<sequence length="241" mass="25493">MLKSLARAALDLLLPPQCLACSEEVPADGLLCVSCFVETSFITDPVCGQCGLPLAEPAPLCTSCDWAPPTFRSARAALQYNAAAKRLILPFKYADRPELAIGLARLLLRPGKELLARADLLVPVPLHRSRLAHRGYNQAGLLARALGRISGKNVMIDALVRLRATRPLSELDQTGRELALKGAIGIREGREAHIAGRTILLVDDVLTTGATASACADALYAAGAAAVDVLAIARVAEAEDI</sequence>
<dbReference type="EMBL" id="AP012035">
    <property type="protein sequence ID" value="BAJ80888.1"/>
    <property type="molecule type" value="Genomic_DNA"/>
</dbReference>
<dbReference type="PANTHER" id="PTHR47505">
    <property type="entry name" value="DNA UTILIZATION PROTEIN YHGH"/>
    <property type="match status" value="1"/>
</dbReference>
<keyword evidence="2" id="KW-0808">Transferase</keyword>
<dbReference type="AlphaFoldDB" id="F0IYM8"/>
<dbReference type="Gene3D" id="3.40.50.2020">
    <property type="match status" value="1"/>
</dbReference>
<dbReference type="GO" id="GO:0016757">
    <property type="term" value="F:glycosyltransferase activity"/>
    <property type="evidence" value="ECO:0007669"/>
    <property type="project" value="UniProtKB-KW"/>
</dbReference>
<dbReference type="InterPro" id="IPR000836">
    <property type="entry name" value="PRTase_dom"/>
</dbReference>
<dbReference type="InterPro" id="IPR029057">
    <property type="entry name" value="PRTase-like"/>
</dbReference>
<keyword evidence="3" id="KW-1185">Reference proteome</keyword>
<name>F0IYM8_ACIMA</name>
<reference evidence="2 3" key="1">
    <citation type="submission" date="2010-12" db="EMBL/GenBank/DDBJ databases">
        <title>Whole genome sequence of Acidiphilium multivorum AIU301.</title>
        <authorList>
            <person name="Narita-Yamada S."/>
            <person name="Nakamura S."/>
            <person name="Ito N."/>
            <person name="Takarada H."/>
            <person name="Katano Y."/>
            <person name="Nakazawa H."/>
            <person name="Hosoyama A."/>
            <person name="Yamada R."/>
            <person name="Fujita N."/>
        </authorList>
    </citation>
    <scope>NUCLEOTIDE SEQUENCE [LARGE SCALE GENOMIC DNA]</scope>
    <source>
        <strain evidence="3">DSM 11245 / JCM 8867 / AIU301</strain>
    </source>
</reference>
<evidence type="ECO:0000313" key="2">
    <source>
        <dbReference type="EMBL" id="BAJ80888.1"/>
    </source>
</evidence>